<name>A0A5E8BIZ9_9ASCO</name>
<dbReference type="OrthoDB" id="432381at2759"/>
<gene>
    <name evidence="6" type="ORF">SAPINGB_P001900</name>
</gene>
<dbReference type="InterPro" id="IPR001910">
    <property type="entry name" value="Inosine/uridine_hydrolase_dom"/>
</dbReference>
<dbReference type="PANTHER" id="PTHR12304">
    <property type="entry name" value="INOSINE-URIDINE PREFERRING NUCLEOSIDE HYDROLASE"/>
    <property type="match status" value="1"/>
</dbReference>
<organism evidence="6 7">
    <name type="scientific">Magnusiomyces paraingens</name>
    <dbReference type="NCBI Taxonomy" id="2606893"/>
    <lineage>
        <taxon>Eukaryota</taxon>
        <taxon>Fungi</taxon>
        <taxon>Dikarya</taxon>
        <taxon>Ascomycota</taxon>
        <taxon>Saccharomycotina</taxon>
        <taxon>Dipodascomycetes</taxon>
        <taxon>Dipodascales</taxon>
        <taxon>Dipodascaceae</taxon>
        <taxon>Magnusiomyces</taxon>
    </lineage>
</organism>
<evidence type="ECO:0000256" key="3">
    <source>
        <dbReference type="ARBA" id="ARBA00023295"/>
    </source>
</evidence>
<dbReference type="InterPro" id="IPR023186">
    <property type="entry name" value="IUNH"/>
</dbReference>
<proteinExistence type="inferred from homology"/>
<evidence type="ECO:0000313" key="7">
    <source>
        <dbReference type="Proteomes" id="UP000398389"/>
    </source>
</evidence>
<evidence type="ECO:0000313" key="6">
    <source>
        <dbReference type="EMBL" id="VVT48684.1"/>
    </source>
</evidence>
<protein>
    <recommendedName>
        <fullName evidence="5">Inosine/uridine-preferring nucleoside hydrolase domain-containing protein</fullName>
    </recommendedName>
</protein>
<dbReference type="PANTHER" id="PTHR12304:SF4">
    <property type="entry name" value="URIDINE NUCLEOSIDASE"/>
    <property type="match status" value="1"/>
</dbReference>
<comment type="similarity">
    <text evidence="1">Belongs to the IUNH family.</text>
</comment>
<dbReference type="Pfam" id="PF01156">
    <property type="entry name" value="IU_nuc_hydro"/>
    <property type="match status" value="1"/>
</dbReference>
<evidence type="ECO:0000256" key="4">
    <source>
        <dbReference type="SAM" id="MobiDB-lite"/>
    </source>
</evidence>
<keyword evidence="2" id="KW-0378">Hydrolase</keyword>
<evidence type="ECO:0000259" key="5">
    <source>
        <dbReference type="Pfam" id="PF01156"/>
    </source>
</evidence>
<dbReference type="SUPFAM" id="SSF53590">
    <property type="entry name" value="Nucleoside hydrolase"/>
    <property type="match status" value="1"/>
</dbReference>
<keyword evidence="3" id="KW-0326">Glycosidase</keyword>
<dbReference type="Proteomes" id="UP000398389">
    <property type="component" value="Unassembled WGS sequence"/>
</dbReference>
<reference evidence="6 7" key="1">
    <citation type="submission" date="2019-09" db="EMBL/GenBank/DDBJ databases">
        <authorList>
            <person name="Brejova B."/>
        </authorList>
    </citation>
    <scope>NUCLEOTIDE SEQUENCE [LARGE SCALE GENOMIC DNA]</scope>
</reference>
<dbReference type="CDD" id="cd02651">
    <property type="entry name" value="nuc_hydro_IU_UC_XIUA"/>
    <property type="match status" value="1"/>
</dbReference>
<dbReference type="InterPro" id="IPR015910">
    <property type="entry name" value="I/U_nuclsd_hydro_CS"/>
</dbReference>
<sequence>MTVPETSTKIPLWIDCDPGHDDAIAMLLGSNLPEYFFLVGISTVHGNAPLKRTTNNALALLDAFLVDEAHGTVNVYAGAERPLERPPMGHAPSIHGESGLDGTSLLPSPTKQAQWPSANHSNPAVDALAEAVKQYPDTLAVVATGALTNIAAFVQKYPELIAPIRVLSVMGGAFAAGGNITPNAEFNIWCDPEAARIVLGSKYGSNALASKTILLTLDMTHQAIATREICEKVRGKNTSVSEKQYYVRQMLYELLVFFGKTYTREFGAEFARGPPVHDPLAVACVLPLYHVLGESAPEENTLPSLDVKYTRYALDIETKDPKLVGQTIKLGKDAAEGVYVIESMDIEAFWRLVLRSLDHLDARAHSLLKL</sequence>
<accession>A0A5E8BIZ9</accession>
<dbReference type="Gene3D" id="3.90.245.10">
    <property type="entry name" value="Ribonucleoside hydrolase-like"/>
    <property type="match status" value="1"/>
</dbReference>
<dbReference type="AlphaFoldDB" id="A0A5E8BIZ9"/>
<dbReference type="GO" id="GO:0045437">
    <property type="term" value="F:uridine nucleosidase activity"/>
    <property type="evidence" value="ECO:0007669"/>
    <property type="project" value="UniProtKB-ARBA"/>
</dbReference>
<dbReference type="GO" id="GO:0006152">
    <property type="term" value="P:purine nucleoside catabolic process"/>
    <property type="evidence" value="ECO:0007669"/>
    <property type="project" value="TreeGrafter"/>
</dbReference>
<feature type="domain" description="Inosine/uridine-preferring nucleoside hydrolase" evidence="5">
    <location>
        <begin position="12"/>
        <end position="351"/>
    </location>
</feature>
<keyword evidence="7" id="KW-1185">Reference proteome</keyword>
<evidence type="ECO:0000256" key="1">
    <source>
        <dbReference type="ARBA" id="ARBA00009176"/>
    </source>
</evidence>
<evidence type="ECO:0000256" key="2">
    <source>
        <dbReference type="ARBA" id="ARBA00022801"/>
    </source>
</evidence>
<dbReference type="InterPro" id="IPR036452">
    <property type="entry name" value="Ribo_hydro-like"/>
</dbReference>
<dbReference type="RefSeq" id="XP_031852511.1">
    <property type="nucleotide sequence ID" value="XM_031996620.1"/>
</dbReference>
<dbReference type="PROSITE" id="PS01247">
    <property type="entry name" value="IUNH"/>
    <property type="match status" value="1"/>
</dbReference>
<dbReference type="GO" id="GO:0008477">
    <property type="term" value="F:purine nucleosidase activity"/>
    <property type="evidence" value="ECO:0007669"/>
    <property type="project" value="TreeGrafter"/>
</dbReference>
<dbReference type="EMBL" id="CABVLU010000002">
    <property type="protein sequence ID" value="VVT48684.1"/>
    <property type="molecule type" value="Genomic_DNA"/>
</dbReference>
<dbReference type="GO" id="GO:0005829">
    <property type="term" value="C:cytosol"/>
    <property type="evidence" value="ECO:0007669"/>
    <property type="project" value="TreeGrafter"/>
</dbReference>
<dbReference type="GeneID" id="43580720"/>
<feature type="region of interest" description="Disordered" evidence="4">
    <location>
        <begin position="80"/>
        <end position="101"/>
    </location>
</feature>